<feature type="domain" description="F-box" evidence="1">
    <location>
        <begin position="20"/>
        <end position="66"/>
    </location>
</feature>
<organism evidence="2 3">
    <name type="scientific">Australozyma saopauloensis</name>
    <dbReference type="NCBI Taxonomy" id="291208"/>
    <lineage>
        <taxon>Eukaryota</taxon>
        <taxon>Fungi</taxon>
        <taxon>Dikarya</taxon>
        <taxon>Ascomycota</taxon>
        <taxon>Saccharomycotina</taxon>
        <taxon>Pichiomycetes</taxon>
        <taxon>Metschnikowiaceae</taxon>
        <taxon>Australozyma</taxon>
    </lineage>
</organism>
<dbReference type="GeneID" id="88174210"/>
<dbReference type="EMBL" id="CP138897">
    <property type="protein sequence ID" value="WPK25815.1"/>
    <property type="molecule type" value="Genomic_DNA"/>
</dbReference>
<dbReference type="SUPFAM" id="SSF50978">
    <property type="entry name" value="WD40 repeat-like"/>
    <property type="match status" value="1"/>
</dbReference>
<dbReference type="Pfam" id="PF12937">
    <property type="entry name" value="F-box-like"/>
    <property type="match status" value="1"/>
</dbReference>
<gene>
    <name evidence="2" type="ORF">PUMCH_003146</name>
</gene>
<dbReference type="InterPro" id="IPR036047">
    <property type="entry name" value="F-box-like_dom_sf"/>
</dbReference>
<protein>
    <recommendedName>
        <fullName evidence="1">F-box domain-containing protein</fullName>
    </recommendedName>
</protein>
<dbReference type="PROSITE" id="PS50181">
    <property type="entry name" value="FBOX"/>
    <property type="match status" value="1"/>
</dbReference>
<dbReference type="KEGG" id="asau:88174210"/>
<dbReference type="InterPro" id="IPR001810">
    <property type="entry name" value="F-box_dom"/>
</dbReference>
<evidence type="ECO:0000259" key="1">
    <source>
        <dbReference type="PROSITE" id="PS50181"/>
    </source>
</evidence>
<dbReference type="Proteomes" id="UP001338582">
    <property type="component" value="Chromosome 4"/>
</dbReference>
<evidence type="ECO:0000313" key="3">
    <source>
        <dbReference type="Proteomes" id="UP001338582"/>
    </source>
</evidence>
<dbReference type="SMART" id="SM00256">
    <property type="entry name" value="FBOX"/>
    <property type="match status" value="1"/>
</dbReference>
<keyword evidence="3" id="KW-1185">Reference proteome</keyword>
<evidence type="ECO:0000313" key="2">
    <source>
        <dbReference type="EMBL" id="WPK25815.1"/>
    </source>
</evidence>
<reference evidence="2 3" key="1">
    <citation type="submission" date="2023-10" db="EMBL/GenBank/DDBJ databases">
        <title>Draft Genome Sequence of Candida saopaulonensis from a very Premature Infant with Sepsis.</title>
        <authorList>
            <person name="Ning Y."/>
            <person name="Dai R."/>
            <person name="Xiao M."/>
            <person name="Xu Y."/>
            <person name="Yan Q."/>
            <person name="Zhang L."/>
        </authorList>
    </citation>
    <scope>NUCLEOTIDE SEQUENCE [LARGE SCALE GENOMIC DNA]</scope>
    <source>
        <strain evidence="2 3">19XY460</strain>
    </source>
</reference>
<proteinExistence type="predicted"/>
<dbReference type="RefSeq" id="XP_062878197.1">
    <property type="nucleotide sequence ID" value="XM_063022127.1"/>
</dbReference>
<sequence length="631" mass="70835">MTYEQSDYNEEQDELVMQLNVHINDLPSEILLAVFCNLSPVDLKDARLVCRQWNNVILDKAAWIRAFDNKFQTGDVFASVTGSDRWILEYFGRLAALRTWAKAKSWSKLYSLVNNEYGQVDQVVADFVHDRLLTFSRALGTVTSCTLTLGKNQVFIPENHVFASTLAYDVNWTYLCVGKISGEVYLKNLITATSSGSSRTSVTCLKTCAEPVAGVRMNSDFDKHRERADILVVTKSGILQFLDLDAHAHGEIRLDDTALYLDSDFKSRIVVITSKYINVIDFASRKPQQKIAHGWEFDAKPCVCDVDFYDSNVVLGLADVFKVFHIDGNTFSVAEGNIHPSLSIIGGTIQECDKERNTQIAGGDGRLYALTVSNGSVAVFELREARSPIEFKTTIMPFADDRTPQNIHMYTKVALNSSVIAIGALADWIHFYDSHSGHYLREGAKVSRKLTRNGMVPILYIKFAHNGAGGVVVSGDVVQYFKFGESMLDSKRPNTPQDLDMRNKRTIQQHIKNQLDEYTELEHHKEVLAQLADKFNGTTFENEQEELRVAMALSASTVDVEDSDLERVLALLREDVASPMSHQAEMVEDWESPEPATYNIGSSRALESAVDVEELEDEILQRVLKLSMLEH</sequence>
<dbReference type="InterPro" id="IPR036322">
    <property type="entry name" value="WD40_repeat_dom_sf"/>
</dbReference>
<accession>A0AAX4HDN0</accession>
<name>A0AAX4HDN0_9ASCO</name>
<dbReference type="AlphaFoldDB" id="A0AAX4HDN0"/>
<dbReference type="Gene3D" id="1.20.1280.50">
    <property type="match status" value="1"/>
</dbReference>
<dbReference type="SUPFAM" id="SSF81383">
    <property type="entry name" value="F-box domain"/>
    <property type="match status" value="1"/>
</dbReference>